<dbReference type="AlphaFoldDB" id="A0A084WJH1"/>
<dbReference type="PANTHER" id="PTHR12974:SF36">
    <property type="entry name" value="POLYNUCLEOTIDE ADENYLYLTRANSFERASE"/>
    <property type="match status" value="1"/>
</dbReference>
<feature type="region of interest" description="Disordered" evidence="5">
    <location>
        <begin position="457"/>
        <end position="495"/>
    </location>
</feature>
<name>A0A084WJH1_ANOSI</name>
<keyword evidence="3" id="KW-0808">Transferase</keyword>
<comment type="similarity">
    <text evidence="1">Belongs to the TENT family.</text>
</comment>
<feature type="region of interest" description="Disordered" evidence="5">
    <location>
        <begin position="45"/>
        <end position="105"/>
    </location>
</feature>
<dbReference type="GO" id="GO:0003723">
    <property type="term" value="F:RNA binding"/>
    <property type="evidence" value="ECO:0007669"/>
    <property type="project" value="TreeGrafter"/>
</dbReference>
<keyword evidence="8" id="KW-1185">Reference proteome</keyword>
<dbReference type="EMBL" id="KE525348">
    <property type="protein sequence ID" value="KFB50365.1"/>
    <property type="molecule type" value="Genomic_DNA"/>
</dbReference>
<evidence type="ECO:0000256" key="3">
    <source>
        <dbReference type="ARBA" id="ARBA00022679"/>
    </source>
</evidence>
<accession>A0A084WJH1</accession>
<comment type="catalytic activity">
    <reaction evidence="4">
        <text>RNA(n) + ATP = RNA(n)-3'-adenine ribonucleotide + diphosphate</text>
        <dbReference type="Rhea" id="RHEA:11332"/>
        <dbReference type="Rhea" id="RHEA-COMP:14527"/>
        <dbReference type="Rhea" id="RHEA-COMP:17347"/>
        <dbReference type="ChEBI" id="CHEBI:30616"/>
        <dbReference type="ChEBI" id="CHEBI:33019"/>
        <dbReference type="ChEBI" id="CHEBI:140395"/>
        <dbReference type="ChEBI" id="CHEBI:173115"/>
        <dbReference type="EC" id="2.7.7.19"/>
    </reaction>
    <physiologicalReaction direction="left-to-right" evidence="4">
        <dbReference type="Rhea" id="RHEA:11333"/>
    </physiologicalReaction>
</comment>
<dbReference type="GO" id="GO:1990817">
    <property type="term" value="F:poly(A) RNA polymerase activity"/>
    <property type="evidence" value="ECO:0007669"/>
    <property type="project" value="UniProtKB-EC"/>
</dbReference>
<dbReference type="Pfam" id="PF07984">
    <property type="entry name" value="NTP_transf_7"/>
    <property type="match status" value="1"/>
</dbReference>
<feature type="region of interest" description="Disordered" evidence="5">
    <location>
        <begin position="513"/>
        <end position="533"/>
    </location>
</feature>
<dbReference type="EC" id="2.7.7.19" evidence="2"/>
<feature type="compositionally biased region" description="Low complexity" evidence="5">
    <location>
        <begin position="1"/>
        <end position="14"/>
    </location>
</feature>
<proteinExistence type="inferred from homology"/>
<organism evidence="7 8">
    <name type="scientific">Anopheles sinensis</name>
    <name type="common">Mosquito</name>
    <dbReference type="NCBI Taxonomy" id="74873"/>
    <lineage>
        <taxon>Eukaryota</taxon>
        <taxon>Metazoa</taxon>
        <taxon>Ecdysozoa</taxon>
        <taxon>Arthropoda</taxon>
        <taxon>Hexapoda</taxon>
        <taxon>Insecta</taxon>
        <taxon>Pterygota</taxon>
        <taxon>Neoptera</taxon>
        <taxon>Endopterygota</taxon>
        <taxon>Diptera</taxon>
        <taxon>Nematocera</taxon>
        <taxon>Culicoidea</taxon>
        <taxon>Culicidae</taxon>
        <taxon>Anophelinae</taxon>
        <taxon>Anopheles</taxon>
    </lineage>
</organism>
<evidence type="ECO:0000256" key="1">
    <source>
        <dbReference type="ARBA" id="ARBA00007631"/>
    </source>
</evidence>
<feature type="compositionally biased region" description="Low complexity" evidence="5">
    <location>
        <begin position="59"/>
        <end position="105"/>
    </location>
</feature>
<evidence type="ECO:0000313" key="7">
    <source>
        <dbReference type="EnsemblMetazoa" id="ASIC018638-PA"/>
    </source>
</evidence>
<reference evidence="7" key="2">
    <citation type="submission" date="2020-05" db="UniProtKB">
        <authorList>
            <consortium name="EnsemblMetazoa"/>
        </authorList>
    </citation>
    <scope>IDENTIFICATION</scope>
</reference>
<evidence type="ECO:0000256" key="4">
    <source>
        <dbReference type="ARBA" id="ARBA00047933"/>
    </source>
</evidence>
<protein>
    <recommendedName>
        <fullName evidence="2">polynucleotide adenylyltransferase</fullName>
        <ecNumber evidence="2">2.7.7.19</ecNumber>
    </recommendedName>
</protein>
<dbReference type="GO" id="GO:0048255">
    <property type="term" value="P:mRNA stabilization"/>
    <property type="evidence" value="ECO:0007669"/>
    <property type="project" value="TreeGrafter"/>
</dbReference>
<evidence type="ECO:0000313" key="8">
    <source>
        <dbReference type="Proteomes" id="UP000030765"/>
    </source>
</evidence>
<dbReference type="OMA" id="WINPYNE"/>
<dbReference type="STRING" id="74873.A0A084WJH1"/>
<dbReference type="VEuPathDB" id="VectorBase:ASIC018638"/>
<evidence type="ECO:0000256" key="5">
    <source>
        <dbReference type="SAM" id="MobiDB-lite"/>
    </source>
</evidence>
<evidence type="ECO:0000256" key="2">
    <source>
        <dbReference type="ARBA" id="ARBA00012388"/>
    </source>
</evidence>
<dbReference type="EMBL" id="ATLV01024032">
    <property type="status" value="NOT_ANNOTATED_CDS"/>
    <property type="molecule type" value="Genomic_DNA"/>
</dbReference>
<reference evidence="6 8" key="1">
    <citation type="journal article" date="2014" name="BMC Genomics">
        <title>Genome sequence of Anopheles sinensis provides insight into genetics basis of mosquito competence for malaria parasites.</title>
        <authorList>
            <person name="Zhou D."/>
            <person name="Zhang D."/>
            <person name="Ding G."/>
            <person name="Shi L."/>
            <person name="Hou Q."/>
            <person name="Ye Y."/>
            <person name="Xu Y."/>
            <person name="Zhou H."/>
            <person name="Xiong C."/>
            <person name="Li S."/>
            <person name="Yu J."/>
            <person name="Hong S."/>
            <person name="Yu X."/>
            <person name="Zou P."/>
            <person name="Chen C."/>
            <person name="Chang X."/>
            <person name="Wang W."/>
            <person name="Lv Y."/>
            <person name="Sun Y."/>
            <person name="Ma L."/>
            <person name="Shen B."/>
            <person name="Zhu C."/>
        </authorList>
    </citation>
    <scope>NUCLEOTIDE SEQUENCE [LARGE SCALE GENOMIC DNA]</scope>
</reference>
<feature type="region of interest" description="Disordered" evidence="5">
    <location>
        <begin position="1"/>
        <end position="22"/>
    </location>
</feature>
<dbReference type="PANTHER" id="PTHR12974">
    <property type="entry name" value="PRION-LIKE- Q/N-RICH -DOMAIN-BEARING PROTEIN PROTEIN 44"/>
    <property type="match status" value="1"/>
</dbReference>
<dbReference type="EnsemblMetazoa" id="ASIC018638-RA">
    <property type="protein sequence ID" value="ASIC018638-PA"/>
    <property type="gene ID" value="ASIC018638"/>
</dbReference>
<dbReference type="Proteomes" id="UP000030765">
    <property type="component" value="Unassembled WGS sequence"/>
</dbReference>
<evidence type="ECO:0000313" key="6">
    <source>
        <dbReference type="EMBL" id="KFB50365.1"/>
    </source>
</evidence>
<dbReference type="VEuPathDB" id="VectorBase:ASIS022536"/>
<dbReference type="SMART" id="SM01153">
    <property type="entry name" value="DUF1693"/>
    <property type="match status" value="1"/>
</dbReference>
<dbReference type="InterPro" id="IPR012937">
    <property type="entry name" value="TET5"/>
</dbReference>
<dbReference type="OrthoDB" id="10065073at2759"/>
<sequence>MDSYHVQSQQQHSYGNGNNGPTTTIYTSAHGYPTATFNYATMSYAHSEGGSVSPPPSPRSNSSVSSAYSSSSSTTASLAASSGSSSSSSSSSSASSSSSCISSAGSENGASYENLDIAAQRLAVLSFEQVMKLNDVMNEPVSIHGRGNFPTLEVKLKDLVNIVREKLETEVAAGGAGMTVKDIRLNGGAASHVLASEAQPYNDLDLIFAVDFSTSRSYDRVKSAVLSSLLDLMPEGVVKRKITQCSLKEAYVGKMVKVNSDGDRWSLISLGNSPGHKNVELKFVDTMRRQFEFSVDSFQIVLDSLLLFYDCAEMPMITENFYPTVVGESVYGDFQEALYHLQKKLISTRQPEEIRGGGLLKYCNLLVRNYIPVDTQRIKTLERYMCSRFFIDFPDIVQQRSKLESYLKNHFFDEGEEHLQYQYLMHLFDVVEQSTVCLMGHELSTVPVGGAGGTSIISIASPDSTPTGANPNFAAEPSSTTSTPPPPPSTTPPCCRDNASLVQQCPFVSVTNTTTTTTSSSSSRAGASTLVSPTSVESLGVGKFIRRSHPPQAAPPSTALLQTVELLQTSPPGGASTVCTYAPSDYYYYYTCPPTLRVEEAECNLVPPPMPSSER</sequence>
<feature type="compositionally biased region" description="Low complexity" evidence="5">
    <location>
        <begin position="513"/>
        <end position="532"/>
    </location>
</feature>
<gene>
    <name evidence="6" type="ORF">ZHAS_00018638</name>
</gene>